<dbReference type="InterPro" id="IPR015421">
    <property type="entry name" value="PyrdxlP-dep_Trfase_major"/>
</dbReference>
<dbReference type="GO" id="GO:0003677">
    <property type="term" value="F:DNA binding"/>
    <property type="evidence" value="ECO:0007669"/>
    <property type="project" value="UniProtKB-KW"/>
</dbReference>
<dbReference type="Gene3D" id="3.90.1150.10">
    <property type="entry name" value="Aspartate Aminotransferase, domain 1"/>
    <property type="match status" value="1"/>
</dbReference>
<keyword evidence="3" id="KW-0808">Transferase</keyword>
<gene>
    <name evidence="3" type="ordered locus">KVU_0202</name>
</gene>
<name>F9Y8Y5_KETVW</name>
<dbReference type="GO" id="GO:0031071">
    <property type="term" value="F:cysteine desulfurase activity"/>
    <property type="evidence" value="ECO:0007669"/>
    <property type="project" value="UniProtKB-EC"/>
</dbReference>
<accession>F9Y8Y5</accession>
<organism evidence="3 4">
    <name type="scientific">Ketogulonicigenium vulgare (strain WSH-001)</name>
    <dbReference type="NCBI Taxonomy" id="759362"/>
    <lineage>
        <taxon>Bacteria</taxon>
        <taxon>Pseudomonadati</taxon>
        <taxon>Pseudomonadota</taxon>
        <taxon>Alphaproteobacteria</taxon>
        <taxon>Rhodobacterales</taxon>
        <taxon>Roseobacteraceae</taxon>
        <taxon>Ketogulonicigenium</taxon>
    </lineage>
</organism>
<keyword evidence="4" id="KW-1185">Reference proteome</keyword>
<keyword evidence="3" id="KW-0238">DNA-binding</keyword>
<dbReference type="InterPro" id="IPR000192">
    <property type="entry name" value="Aminotrans_V_dom"/>
</dbReference>
<dbReference type="EMBL" id="CP002018">
    <property type="protein sequence ID" value="AEM40041.1"/>
    <property type="molecule type" value="Genomic_DNA"/>
</dbReference>
<dbReference type="KEGG" id="kvl:KVU_0202"/>
<evidence type="ECO:0000313" key="4">
    <source>
        <dbReference type="Proteomes" id="UP000000692"/>
    </source>
</evidence>
<proteinExistence type="predicted"/>
<dbReference type="Pfam" id="PF00266">
    <property type="entry name" value="Aminotran_5"/>
    <property type="match status" value="1"/>
</dbReference>
<evidence type="ECO:0000256" key="1">
    <source>
        <dbReference type="ARBA" id="ARBA00022898"/>
    </source>
</evidence>
<dbReference type="Gene3D" id="3.40.640.10">
    <property type="entry name" value="Type I PLP-dependent aspartate aminotransferase-like (Major domain)"/>
    <property type="match status" value="1"/>
</dbReference>
<dbReference type="eggNOG" id="COG0520">
    <property type="taxonomic scope" value="Bacteria"/>
</dbReference>
<dbReference type="HOGENOM" id="CLU_777975_0_0_5"/>
<evidence type="ECO:0000313" key="3">
    <source>
        <dbReference type="EMBL" id="AEM40041.1"/>
    </source>
</evidence>
<keyword evidence="1" id="KW-0663">Pyridoxal phosphate</keyword>
<dbReference type="PANTHER" id="PTHR43586">
    <property type="entry name" value="CYSTEINE DESULFURASE"/>
    <property type="match status" value="1"/>
</dbReference>
<dbReference type="EC" id="2.8.1.7" evidence="3"/>
<dbReference type="PANTHER" id="PTHR43586:SF15">
    <property type="entry name" value="BLR3095 PROTEIN"/>
    <property type="match status" value="1"/>
</dbReference>
<dbReference type="InterPro" id="IPR015424">
    <property type="entry name" value="PyrdxlP-dep_Trfase"/>
</dbReference>
<dbReference type="AlphaFoldDB" id="F9Y8Y5"/>
<dbReference type="InterPro" id="IPR015422">
    <property type="entry name" value="PyrdxlP-dep_Trfase_small"/>
</dbReference>
<protein>
    <submittedName>
        <fullName evidence="3">DNA-binding transcriptional activator 3HPP-binding protein</fullName>
        <ecNumber evidence="3">2.8.1.7</ecNumber>
    </submittedName>
</protein>
<dbReference type="Proteomes" id="UP000000692">
    <property type="component" value="Chromosome"/>
</dbReference>
<feature type="domain" description="Aminotransferase class V" evidence="2">
    <location>
        <begin position="24"/>
        <end position="217"/>
    </location>
</feature>
<reference evidence="3 4" key="1">
    <citation type="journal article" date="2011" name="J. Bacteriol.">
        <title>Complete genome sequence of the industrial strain Ketogulonicigenium vulgare WSH-001.</title>
        <authorList>
            <person name="Liu L."/>
            <person name="Li Y."/>
            <person name="Zhang J."/>
            <person name="Zhou Z."/>
            <person name="Liu J."/>
            <person name="Li X."/>
            <person name="Zhou J."/>
            <person name="Du G."/>
            <person name="Wang L."/>
            <person name="Chen J."/>
        </authorList>
    </citation>
    <scope>NUCLEOTIDE SEQUENCE [LARGE SCALE GENOMIC DNA]</scope>
    <source>
        <strain evidence="3 4">WSH-001</strain>
    </source>
</reference>
<dbReference type="RefSeq" id="WP_013383463.1">
    <property type="nucleotide sequence ID" value="NC_017384.1"/>
</dbReference>
<dbReference type="OrthoDB" id="7814757at2"/>
<sequence length="356" mass="37438">MFPIAKSHFPALEDDVAHFAAGGQTPLPAAAMTAINDFARRKGAGQAGYNAHQALVNETRQRTARILGVSADDIAFLGSASDAISRVIQAIDWRAGDNAVMPALDYASGRAALQQLAPLGVSLRQVEAAGWICDEADLIAACDARTRLVYVSQINPRTGQAMDIARIHAALSPRGIIVLNDATHALCAQSVDGTAADITVSSCYKFVMASFMGVLCTGTPNGRALMPKGAGWHAMGETGPKRWEYGNVPHLDVAILHGSLGWQEGLGDMAARGDYLLAVADQIGALVTGAGYPIVPRDGGRASQNICVIGGGDIAALGAHLETQRIRIWYDLGRLRLSAQIFNDAADLDRLACALA</sequence>
<dbReference type="SUPFAM" id="SSF53383">
    <property type="entry name" value="PLP-dependent transferases"/>
    <property type="match status" value="1"/>
</dbReference>
<evidence type="ECO:0000259" key="2">
    <source>
        <dbReference type="Pfam" id="PF00266"/>
    </source>
</evidence>